<dbReference type="InterPro" id="IPR009057">
    <property type="entry name" value="Homeodomain-like_sf"/>
</dbReference>
<dbReference type="GO" id="GO:0003700">
    <property type="term" value="F:DNA-binding transcription factor activity"/>
    <property type="evidence" value="ECO:0007669"/>
    <property type="project" value="TreeGrafter"/>
</dbReference>
<dbReference type="AlphaFoldDB" id="A0A564SC46"/>
<evidence type="ECO:0000259" key="5">
    <source>
        <dbReference type="PROSITE" id="PS50977"/>
    </source>
</evidence>
<dbReference type="InterPro" id="IPR050109">
    <property type="entry name" value="HTH-type_TetR-like_transc_reg"/>
</dbReference>
<feature type="DNA-binding region" description="H-T-H motif" evidence="4">
    <location>
        <begin position="29"/>
        <end position="48"/>
    </location>
</feature>
<dbReference type="RefSeq" id="WP_144099753.1">
    <property type="nucleotide sequence ID" value="NZ_CABHNM010000011.1"/>
</dbReference>
<keyword evidence="1" id="KW-0805">Transcription regulation</keyword>
<keyword evidence="3" id="KW-0804">Transcription</keyword>
<dbReference type="Proteomes" id="UP000398619">
    <property type="component" value="Unassembled WGS sequence"/>
</dbReference>
<evidence type="ECO:0000256" key="3">
    <source>
        <dbReference type="ARBA" id="ARBA00023163"/>
    </source>
</evidence>
<reference evidence="6 7" key="1">
    <citation type="submission" date="2019-07" db="EMBL/GenBank/DDBJ databases">
        <authorList>
            <person name="Hibberd C M."/>
            <person name="Gehrig L. J."/>
            <person name="Chang H.-W."/>
            <person name="Venkatesh S."/>
        </authorList>
    </citation>
    <scope>NUCLEOTIDE SEQUENCE [LARGE SCALE GENOMIC DNA]</scope>
    <source>
        <strain evidence="6">Dorea_longicatena_SSTS_Bg7063</strain>
    </source>
</reference>
<dbReference type="PRINTS" id="PR00455">
    <property type="entry name" value="HTHTETR"/>
</dbReference>
<evidence type="ECO:0000313" key="6">
    <source>
        <dbReference type="EMBL" id="VUW92308.1"/>
    </source>
</evidence>
<dbReference type="PANTHER" id="PTHR30055">
    <property type="entry name" value="HTH-TYPE TRANSCRIPTIONAL REGULATOR RUTR"/>
    <property type="match status" value="1"/>
</dbReference>
<dbReference type="InterPro" id="IPR001647">
    <property type="entry name" value="HTH_TetR"/>
</dbReference>
<dbReference type="GO" id="GO:0000976">
    <property type="term" value="F:transcription cis-regulatory region binding"/>
    <property type="evidence" value="ECO:0007669"/>
    <property type="project" value="TreeGrafter"/>
</dbReference>
<dbReference type="PANTHER" id="PTHR30055:SF234">
    <property type="entry name" value="HTH-TYPE TRANSCRIPTIONAL REGULATOR BETI"/>
    <property type="match status" value="1"/>
</dbReference>
<keyword evidence="2 4" id="KW-0238">DNA-binding</keyword>
<evidence type="ECO:0000256" key="1">
    <source>
        <dbReference type="ARBA" id="ARBA00023015"/>
    </source>
</evidence>
<evidence type="ECO:0000256" key="2">
    <source>
        <dbReference type="ARBA" id="ARBA00023125"/>
    </source>
</evidence>
<evidence type="ECO:0000256" key="4">
    <source>
        <dbReference type="PROSITE-ProRule" id="PRU00335"/>
    </source>
</evidence>
<evidence type="ECO:0000313" key="7">
    <source>
        <dbReference type="Proteomes" id="UP000398619"/>
    </source>
</evidence>
<dbReference type="Gene3D" id="1.10.357.10">
    <property type="entry name" value="Tetracycline Repressor, domain 2"/>
    <property type="match status" value="1"/>
</dbReference>
<feature type="domain" description="HTH tetR-type" evidence="5">
    <location>
        <begin position="6"/>
        <end position="66"/>
    </location>
</feature>
<sequence>MALKDHSLDEKITKAAFDEFMEFGFQKASIRKIADRAGVTPGAVYTRYDSKDDLFCSLVSNFLSAVKAQSEPIGKMYFELLESKNVDALLDAIRKEEKIYLDILFQYYDECILFFCRSEGSSIYAMVQKMMEHKTVETVNFLKEMAQSDIDLDGIGMIMGEQFHYYQQILEKGYSKEKAVSCMKTVETFVEAGWRDLFERILQ</sequence>
<gene>
    <name evidence="6" type="ORF">DLSSTS7063_00419</name>
</gene>
<accession>A0A564SC46</accession>
<proteinExistence type="predicted"/>
<dbReference type="EMBL" id="CABHNM010000011">
    <property type="protein sequence ID" value="VUW92308.1"/>
    <property type="molecule type" value="Genomic_DNA"/>
</dbReference>
<dbReference type="SUPFAM" id="SSF46689">
    <property type="entry name" value="Homeodomain-like"/>
    <property type="match status" value="1"/>
</dbReference>
<protein>
    <submittedName>
        <fullName evidence="6">DNA-binding transcriptional repressor AcrR</fullName>
    </submittedName>
</protein>
<name>A0A564SC46_9FIRM</name>
<organism evidence="6 7">
    <name type="scientific">Dorea longicatena</name>
    <dbReference type="NCBI Taxonomy" id="88431"/>
    <lineage>
        <taxon>Bacteria</taxon>
        <taxon>Bacillati</taxon>
        <taxon>Bacillota</taxon>
        <taxon>Clostridia</taxon>
        <taxon>Lachnospirales</taxon>
        <taxon>Lachnospiraceae</taxon>
        <taxon>Dorea</taxon>
    </lineage>
</organism>
<dbReference type="PROSITE" id="PS50977">
    <property type="entry name" value="HTH_TETR_2"/>
    <property type="match status" value="1"/>
</dbReference>
<dbReference type="Pfam" id="PF00440">
    <property type="entry name" value="TetR_N"/>
    <property type="match status" value="1"/>
</dbReference>